<reference evidence="1" key="2">
    <citation type="submission" date="2013-10" db="EMBL/GenBank/DDBJ databases">
        <authorList>
            <person name="Aslett M."/>
        </authorList>
    </citation>
    <scope>NUCLEOTIDE SEQUENCE</scope>
    <source>
        <strain evidence="1">Houghton</strain>
    </source>
</reference>
<evidence type="ECO:0000313" key="2">
    <source>
        <dbReference type="Proteomes" id="UP000018050"/>
    </source>
</evidence>
<protein>
    <submittedName>
        <fullName evidence="1">Uncharacterized protein</fullName>
    </submittedName>
</protein>
<accession>U6GJN2</accession>
<dbReference type="VEuPathDB" id="ToxoDB:EAH_00002770"/>
<proteinExistence type="predicted"/>
<dbReference type="AlphaFoldDB" id="U6GJN2"/>
<evidence type="ECO:0000313" key="1">
    <source>
        <dbReference type="EMBL" id="CDI80441.1"/>
    </source>
</evidence>
<dbReference type="RefSeq" id="XP_013249610.1">
    <property type="nucleotide sequence ID" value="XM_013394156.1"/>
</dbReference>
<organism evidence="1 2">
    <name type="scientific">Eimeria acervulina</name>
    <name type="common">Coccidian parasite</name>
    <dbReference type="NCBI Taxonomy" id="5801"/>
    <lineage>
        <taxon>Eukaryota</taxon>
        <taxon>Sar</taxon>
        <taxon>Alveolata</taxon>
        <taxon>Apicomplexa</taxon>
        <taxon>Conoidasida</taxon>
        <taxon>Coccidia</taxon>
        <taxon>Eucoccidiorida</taxon>
        <taxon>Eimeriorina</taxon>
        <taxon>Eimeriidae</taxon>
        <taxon>Eimeria</taxon>
    </lineage>
</organism>
<dbReference type="GeneID" id="25268347"/>
<dbReference type="Proteomes" id="UP000018050">
    <property type="component" value="Unassembled WGS sequence"/>
</dbReference>
<reference evidence="1" key="1">
    <citation type="submission" date="2013-10" db="EMBL/GenBank/DDBJ databases">
        <title>Genomic analysis of the causative agents of coccidiosis in chickens.</title>
        <authorList>
            <person name="Reid A.J."/>
            <person name="Blake D."/>
            <person name="Billington K."/>
            <person name="Browne H."/>
            <person name="Dunn M."/>
            <person name="Hung S."/>
            <person name="Kawahara F."/>
            <person name="Miranda-Saavedra D."/>
            <person name="Mourier T."/>
            <person name="Nagra H."/>
            <person name="Otto T.D."/>
            <person name="Rawlings N."/>
            <person name="Sanchez A."/>
            <person name="Sanders M."/>
            <person name="Subramaniam C."/>
            <person name="Tay Y."/>
            <person name="Dear P."/>
            <person name="Doerig C."/>
            <person name="Gruber A."/>
            <person name="Parkinson J."/>
            <person name="Shirley M."/>
            <person name="Wan K.L."/>
            <person name="Berriman M."/>
            <person name="Tomley F."/>
            <person name="Pain A."/>
        </authorList>
    </citation>
    <scope>NUCLEOTIDE SEQUENCE</scope>
    <source>
        <strain evidence="1">Houghton</strain>
    </source>
</reference>
<gene>
    <name evidence="1" type="ORF">EAH_00002770</name>
</gene>
<dbReference type="OrthoDB" id="361772at2759"/>
<keyword evidence="2" id="KW-1185">Reference proteome</keyword>
<dbReference type="EMBL" id="HG671211">
    <property type="protein sequence ID" value="CDI80441.1"/>
    <property type="molecule type" value="Genomic_DNA"/>
</dbReference>
<name>U6GJN2_EIMAC</name>
<sequence>MRKEIAGEPPLEIEQREVLEKVIEEPEKGGITIHIDKGQMPAEPILSIHPKFRGISSKRRLRLKPPLNEKAIETSNN</sequence>